<sequence>MLFLWYLRQRLLKLQELCTDQPRWIVSVEASAGTAGTVVAVVVAVGTAVVAAHDSLARSERSRRKALFSKISCLENPNGSSAETLKSTKRSKLVAGFETSTPNHFSPLLAFTLPNSSSWDCFHTDSVGSSSSTRSKSPSSEYK</sequence>
<dbReference type="EMBL" id="JAEUBE010000504">
    <property type="protein sequence ID" value="KAH3660354.1"/>
    <property type="molecule type" value="Genomic_DNA"/>
</dbReference>
<gene>
    <name evidence="1" type="ORF">OGAPHI_006940</name>
</gene>
<protein>
    <submittedName>
        <fullName evidence="1">Uncharacterized protein</fullName>
    </submittedName>
</protein>
<dbReference type="GeneID" id="70238904"/>
<dbReference type="Proteomes" id="UP000769157">
    <property type="component" value="Unassembled WGS sequence"/>
</dbReference>
<reference evidence="1" key="1">
    <citation type="journal article" date="2021" name="Open Biol.">
        <title>Shared evolutionary footprints suggest mitochondrial oxidative damage underlies multiple complex I losses in fungi.</title>
        <authorList>
            <person name="Schikora-Tamarit M.A."/>
            <person name="Marcet-Houben M."/>
            <person name="Nosek J."/>
            <person name="Gabaldon T."/>
        </authorList>
    </citation>
    <scope>NUCLEOTIDE SEQUENCE</scope>
    <source>
        <strain evidence="1">CBS6075</strain>
    </source>
</reference>
<organism evidence="1 2">
    <name type="scientific">Ogataea philodendri</name>
    <dbReference type="NCBI Taxonomy" id="1378263"/>
    <lineage>
        <taxon>Eukaryota</taxon>
        <taxon>Fungi</taxon>
        <taxon>Dikarya</taxon>
        <taxon>Ascomycota</taxon>
        <taxon>Saccharomycotina</taxon>
        <taxon>Pichiomycetes</taxon>
        <taxon>Pichiales</taxon>
        <taxon>Pichiaceae</taxon>
        <taxon>Ogataea</taxon>
    </lineage>
</organism>
<dbReference type="AlphaFoldDB" id="A0A9P8NVT0"/>
<proteinExistence type="predicted"/>
<evidence type="ECO:0000313" key="2">
    <source>
        <dbReference type="Proteomes" id="UP000769157"/>
    </source>
</evidence>
<dbReference type="RefSeq" id="XP_046058057.1">
    <property type="nucleotide sequence ID" value="XM_046208280.1"/>
</dbReference>
<comment type="caution">
    <text evidence="1">The sequence shown here is derived from an EMBL/GenBank/DDBJ whole genome shotgun (WGS) entry which is preliminary data.</text>
</comment>
<evidence type="ECO:0000313" key="1">
    <source>
        <dbReference type="EMBL" id="KAH3660354.1"/>
    </source>
</evidence>
<accession>A0A9P8NVT0</accession>
<reference evidence="1" key="2">
    <citation type="submission" date="2021-01" db="EMBL/GenBank/DDBJ databases">
        <authorList>
            <person name="Schikora-Tamarit M.A."/>
        </authorList>
    </citation>
    <scope>NUCLEOTIDE SEQUENCE</scope>
    <source>
        <strain evidence="1">CBS6075</strain>
    </source>
</reference>
<name>A0A9P8NVT0_9ASCO</name>
<keyword evidence="2" id="KW-1185">Reference proteome</keyword>